<dbReference type="PANTHER" id="PTHR30337:SF0">
    <property type="entry name" value="NUCLEASE SBCCD SUBUNIT D"/>
    <property type="match status" value="1"/>
</dbReference>
<dbReference type="GO" id="GO:0006260">
    <property type="term" value="P:DNA replication"/>
    <property type="evidence" value="ECO:0007669"/>
    <property type="project" value="UniProtKB-KW"/>
</dbReference>
<organism evidence="10 11">
    <name type="scientific">Caldimicrobium thiodismutans</name>
    <dbReference type="NCBI Taxonomy" id="1653476"/>
    <lineage>
        <taxon>Bacteria</taxon>
        <taxon>Pseudomonadati</taxon>
        <taxon>Thermodesulfobacteriota</taxon>
        <taxon>Thermodesulfobacteria</taxon>
        <taxon>Thermodesulfobacteriales</taxon>
        <taxon>Thermodesulfobacteriaceae</taxon>
        <taxon>Caldimicrobium</taxon>
    </lineage>
</organism>
<keyword evidence="6 7" id="KW-0269">Exonuclease</keyword>
<evidence type="ECO:0000256" key="7">
    <source>
        <dbReference type="RuleBase" id="RU363069"/>
    </source>
</evidence>
<accession>A0A2N7PKK8</accession>
<evidence type="ECO:0000259" key="9">
    <source>
        <dbReference type="Pfam" id="PF12320"/>
    </source>
</evidence>
<dbReference type="AlphaFoldDB" id="A0A2N7PKK8"/>
<dbReference type="GO" id="GO:0004519">
    <property type="term" value="F:endonuclease activity"/>
    <property type="evidence" value="ECO:0007669"/>
    <property type="project" value="UniProtKB-KW"/>
</dbReference>
<evidence type="ECO:0000256" key="3">
    <source>
        <dbReference type="ARBA" id="ARBA00013365"/>
    </source>
</evidence>
<dbReference type="NCBIfam" id="TIGR00619">
    <property type="entry name" value="sbcd"/>
    <property type="match status" value="1"/>
</dbReference>
<comment type="subunit">
    <text evidence="2 7">Heterodimer of SbcC and SbcD.</text>
</comment>
<dbReference type="InterPro" id="IPR029052">
    <property type="entry name" value="Metallo-depent_PP-like"/>
</dbReference>
<keyword evidence="7" id="KW-0255">Endonuclease</keyword>
<evidence type="ECO:0000256" key="5">
    <source>
        <dbReference type="ARBA" id="ARBA00022801"/>
    </source>
</evidence>
<keyword evidence="4 7" id="KW-0540">Nuclease</keyword>
<protein>
    <recommendedName>
        <fullName evidence="3 7">Nuclease SbcCD subunit D</fullName>
    </recommendedName>
</protein>
<evidence type="ECO:0000313" key="11">
    <source>
        <dbReference type="Proteomes" id="UP000235731"/>
    </source>
</evidence>
<evidence type="ECO:0000256" key="2">
    <source>
        <dbReference type="ARBA" id="ARBA00011322"/>
    </source>
</evidence>
<evidence type="ECO:0000256" key="6">
    <source>
        <dbReference type="ARBA" id="ARBA00022839"/>
    </source>
</evidence>
<dbReference type="Pfam" id="PF00149">
    <property type="entry name" value="Metallophos"/>
    <property type="match status" value="1"/>
</dbReference>
<comment type="function">
    <text evidence="7">SbcCD cleaves DNA hairpin structures. These structures can inhibit DNA replication and are intermediates in certain DNA recombination reactions. The complex acts as a 3'-&gt;5' double strand exonuclease that can open hairpins. It also has a 5' single-strand endonuclease activity.</text>
</comment>
<evidence type="ECO:0000256" key="4">
    <source>
        <dbReference type="ARBA" id="ARBA00022722"/>
    </source>
</evidence>
<dbReference type="InterPro" id="IPR041796">
    <property type="entry name" value="Mre11_N"/>
</dbReference>
<dbReference type="Gene3D" id="3.60.21.10">
    <property type="match status" value="1"/>
</dbReference>
<name>A0A2N7PKK8_9BACT</name>
<dbReference type="InterPro" id="IPR004593">
    <property type="entry name" value="SbcD"/>
</dbReference>
<dbReference type="GO" id="GO:0008408">
    <property type="term" value="F:3'-5' exonuclease activity"/>
    <property type="evidence" value="ECO:0007669"/>
    <property type="project" value="InterPro"/>
</dbReference>
<keyword evidence="7" id="KW-0235">DNA replication</keyword>
<evidence type="ECO:0000313" key="10">
    <source>
        <dbReference type="EMBL" id="PMP63806.1"/>
    </source>
</evidence>
<dbReference type="Pfam" id="PF12320">
    <property type="entry name" value="SbcD_C"/>
    <property type="match status" value="1"/>
</dbReference>
<sequence length="387" mass="46028">MKIILTSDWHLGKSIYSAKLIQEQALFFENSFFPLLKEIKPDILIVAGDILDKPLPDQETLSLYGDLLWKLATLNIPSLFILGNHDSRRITLHKKFLELANLYLIDDLSYFFKPFSFQNKRGEKAFFYLLPYFPFYELLEKTKEEGVILNLEELNFENLIRELFQMISPESPSILISHFALAKGSYCGEEIFIKGFSLDYLIEETLLNKFNFAFLGHLHRPQCSKEKFFYPGSPLPYSFETYAENRGVYFFELKETILHYEFIPLSPSYTLKLYKGTFEDIIRLDSTESYVKVVLQDELPVFNVYERLKEKFPNLLALEYENRKETSREINFEVLEIGEINLDEKELFKEFYQFVEDRELDLRLKEVFEKYLEEFYKLEREEGRLCQ</sequence>
<gene>
    <name evidence="7" type="primary">sbcD</name>
    <name evidence="10" type="ORF">C0197_01825</name>
</gene>
<dbReference type="InterPro" id="IPR026843">
    <property type="entry name" value="SbcD_C"/>
</dbReference>
<dbReference type="InterPro" id="IPR050535">
    <property type="entry name" value="DNA_Repair-Maintenance_Comp"/>
</dbReference>
<dbReference type="PANTHER" id="PTHR30337">
    <property type="entry name" value="COMPONENT OF ATP-DEPENDENT DSDNA EXONUCLEASE"/>
    <property type="match status" value="1"/>
</dbReference>
<comment type="similarity">
    <text evidence="1 7">Belongs to the SbcD family.</text>
</comment>
<dbReference type="GO" id="GO:0006310">
    <property type="term" value="P:DNA recombination"/>
    <property type="evidence" value="ECO:0007669"/>
    <property type="project" value="UniProtKB-KW"/>
</dbReference>
<keyword evidence="7" id="KW-0233">DNA recombination</keyword>
<evidence type="ECO:0000259" key="8">
    <source>
        <dbReference type="Pfam" id="PF00149"/>
    </source>
</evidence>
<reference evidence="10 11" key="1">
    <citation type="submission" date="2018-01" db="EMBL/GenBank/DDBJ databases">
        <title>Metagenomic assembled genomes from two thermal pools in the Uzon Caldera, Kamchatka, Russia.</title>
        <authorList>
            <person name="Wilkins L."/>
            <person name="Ettinger C."/>
        </authorList>
    </citation>
    <scope>NUCLEOTIDE SEQUENCE [LARGE SCALE GENOMIC DNA]</scope>
    <source>
        <strain evidence="10">ZAV-15</strain>
    </source>
</reference>
<evidence type="ECO:0000256" key="1">
    <source>
        <dbReference type="ARBA" id="ARBA00010555"/>
    </source>
</evidence>
<keyword evidence="5 7" id="KW-0378">Hydrolase</keyword>
<dbReference type="EMBL" id="PNIE01000027">
    <property type="protein sequence ID" value="PMP63806.1"/>
    <property type="molecule type" value="Genomic_DNA"/>
</dbReference>
<feature type="domain" description="Calcineurin-like phosphoesterase" evidence="8">
    <location>
        <begin position="1"/>
        <end position="221"/>
    </location>
</feature>
<dbReference type="CDD" id="cd00840">
    <property type="entry name" value="MPP_Mre11_N"/>
    <property type="match status" value="1"/>
</dbReference>
<dbReference type="InterPro" id="IPR004843">
    <property type="entry name" value="Calcineurin-like_PHP"/>
</dbReference>
<comment type="caution">
    <text evidence="10">The sequence shown here is derived from an EMBL/GenBank/DDBJ whole genome shotgun (WGS) entry which is preliminary data.</text>
</comment>
<dbReference type="Proteomes" id="UP000235731">
    <property type="component" value="Unassembled WGS sequence"/>
</dbReference>
<dbReference type="SUPFAM" id="SSF56300">
    <property type="entry name" value="Metallo-dependent phosphatases"/>
    <property type="match status" value="1"/>
</dbReference>
<proteinExistence type="inferred from homology"/>
<feature type="domain" description="Nuclease SbcCD subunit D C-terminal" evidence="9">
    <location>
        <begin position="271"/>
        <end position="354"/>
    </location>
</feature>